<dbReference type="EMBL" id="JAFNLL010000005">
    <property type="protein sequence ID" value="MBO1267091.1"/>
    <property type="molecule type" value="Genomic_DNA"/>
</dbReference>
<keyword evidence="2" id="KW-1185">Reference proteome</keyword>
<dbReference type="AlphaFoldDB" id="A0A939KLF3"/>
<gene>
    <name evidence="1" type="ORF">J1902_03700</name>
</gene>
<sequence length="117" mass="12547">MPNRFNRIISTGSTAAAFNTINQNFAQLDAEAVKKQFKDANGNSMISGNLGEELFGTSLLDSEGTGMFMGLYRANRFGTVYYFKGTPVGLDGMAPDDGRIGSWRAKPGQNVITLLGG</sequence>
<dbReference type="Proteomes" id="UP000664164">
    <property type="component" value="Unassembled WGS sequence"/>
</dbReference>
<proteinExistence type="predicted"/>
<evidence type="ECO:0000313" key="1">
    <source>
        <dbReference type="EMBL" id="MBO1267091.1"/>
    </source>
</evidence>
<dbReference type="RefSeq" id="WP_207614918.1">
    <property type="nucleotide sequence ID" value="NZ_JAFNLL010000005.1"/>
</dbReference>
<reference evidence="1" key="1">
    <citation type="submission" date="2021-03" db="EMBL/GenBank/DDBJ databases">
        <title>A new species, PO-11, isolated from a karst cave deposit.</title>
        <authorList>
            <person name="Zhaoxiaoyong W."/>
        </authorList>
    </citation>
    <scope>NUCLEOTIDE SEQUENCE</scope>
    <source>
        <strain evidence="1">PO-11</strain>
    </source>
</reference>
<evidence type="ECO:0000313" key="2">
    <source>
        <dbReference type="Proteomes" id="UP000664164"/>
    </source>
</evidence>
<accession>A0A939KLF3</accession>
<protein>
    <submittedName>
        <fullName evidence="1">Uncharacterized protein</fullName>
    </submittedName>
</protein>
<comment type="caution">
    <text evidence="1">The sequence shown here is derived from an EMBL/GenBank/DDBJ whole genome shotgun (WGS) entry which is preliminary data.</text>
</comment>
<organism evidence="1 2">
    <name type="scientific">Arthrobacter cavernae</name>
    <dbReference type="NCBI Taxonomy" id="2817681"/>
    <lineage>
        <taxon>Bacteria</taxon>
        <taxon>Bacillati</taxon>
        <taxon>Actinomycetota</taxon>
        <taxon>Actinomycetes</taxon>
        <taxon>Micrococcales</taxon>
        <taxon>Micrococcaceae</taxon>
        <taxon>Arthrobacter</taxon>
    </lineage>
</organism>
<name>A0A939KLF3_9MICC</name>